<dbReference type="SUPFAM" id="SSF48150">
    <property type="entry name" value="DNA-glycosylase"/>
    <property type="match status" value="1"/>
</dbReference>
<dbReference type="GO" id="GO:0003677">
    <property type="term" value="F:DNA binding"/>
    <property type="evidence" value="ECO:0007669"/>
    <property type="project" value="InterPro"/>
</dbReference>
<dbReference type="GO" id="GO:0006285">
    <property type="term" value="P:base-excision repair, AP site formation"/>
    <property type="evidence" value="ECO:0007669"/>
    <property type="project" value="UniProtKB-ARBA"/>
</dbReference>
<dbReference type="GO" id="GO:0003824">
    <property type="term" value="F:catalytic activity"/>
    <property type="evidence" value="ECO:0007669"/>
    <property type="project" value="InterPro"/>
</dbReference>
<organism evidence="6">
    <name type="scientific">Dissoconium aciculare CBS 342.82</name>
    <dbReference type="NCBI Taxonomy" id="1314786"/>
    <lineage>
        <taxon>Eukaryota</taxon>
        <taxon>Fungi</taxon>
        <taxon>Dikarya</taxon>
        <taxon>Ascomycota</taxon>
        <taxon>Pezizomycotina</taxon>
        <taxon>Dothideomycetes</taxon>
        <taxon>Dothideomycetidae</taxon>
        <taxon>Mycosphaerellales</taxon>
        <taxon>Dissoconiaceae</taxon>
        <taxon>Dissoconium</taxon>
    </lineage>
</organism>
<reference evidence="6" key="1">
    <citation type="submission" date="2020-01" db="EMBL/GenBank/DDBJ databases">
        <authorList>
            <consortium name="DOE Joint Genome Institute"/>
            <person name="Haridas S."/>
            <person name="Albert R."/>
            <person name="Binder M."/>
            <person name="Bloem J."/>
            <person name="Labutti K."/>
            <person name="Salamov A."/>
            <person name="Andreopoulos B."/>
            <person name="Baker S.E."/>
            <person name="Barry K."/>
            <person name="Bills G."/>
            <person name="Bluhm B.H."/>
            <person name="Cannon C."/>
            <person name="Castanera R."/>
            <person name="Culley D.E."/>
            <person name="Daum C."/>
            <person name="Ezra D."/>
            <person name="Gonzalez J.B."/>
            <person name="Henrissat B."/>
            <person name="Kuo A."/>
            <person name="Liang C."/>
            <person name="Lipzen A."/>
            <person name="Lutzoni F."/>
            <person name="Magnuson J."/>
            <person name="Mondo S."/>
            <person name="Nolan M."/>
            <person name="Ohm R."/>
            <person name="Pangilinan J."/>
            <person name="Park H.-J."/>
            <person name="Ramirez L."/>
            <person name="Alfaro M."/>
            <person name="Sun H."/>
            <person name="Tritt A."/>
            <person name="Yoshinaga Y."/>
            <person name="Zwiers L.-H."/>
            <person name="Turgeon B.G."/>
            <person name="Goodwin S.B."/>
            <person name="Spatafora J.W."/>
            <person name="Crous P.W."/>
            <person name="Grigoriev I.V."/>
        </authorList>
    </citation>
    <scope>NUCLEOTIDE SEQUENCE</scope>
    <source>
        <strain evidence="6">CBS 342.82</strain>
    </source>
</reference>
<dbReference type="GO" id="GO:0005634">
    <property type="term" value="C:nucleus"/>
    <property type="evidence" value="ECO:0007669"/>
    <property type="project" value="UniProtKB-SubCell"/>
</dbReference>
<dbReference type="RefSeq" id="XP_033461344.1">
    <property type="nucleotide sequence ID" value="XM_033601138.1"/>
</dbReference>
<evidence type="ECO:0000256" key="3">
    <source>
        <dbReference type="SAM" id="MobiDB-lite"/>
    </source>
</evidence>
<dbReference type="GeneID" id="54358938"/>
<gene>
    <name evidence="6" type="ORF">K489DRAFT_316153</name>
</gene>
<name>A0A6J3M8V4_9PEZI</name>
<dbReference type="InterPro" id="IPR045138">
    <property type="entry name" value="MeCP2/MBD4"/>
</dbReference>
<evidence type="ECO:0000259" key="4">
    <source>
        <dbReference type="Pfam" id="PF00730"/>
    </source>
</evidence>
<evidence type="ECO:0000313" key="5">
    <source>
        <dbReference type="Proteomes" id="UP000504637"/>
    </source>
</evidence>
<feature type="domain" description="HhH-GPD" evidence="4">
    <location>
        <begin position="30"/>
        <end position="114"/>
    </location>
</feature>
<comment type="subcellular location">
    <subcellularLocation>
        <location evidence="1">Nucleus</location>
    </subcellularLocation>
</comment>
<dbReference type="Proteomes" id="UP000504637">
    <property type="component" value="Unplaced"/>
</dbReference>
<dbReference type="PANTHER" id="PTHR15074:SF0">
    <property type="entry name" value="METHYL-CPG-BINDING DOMAIN PROTEIN 4-LIKE PROTEIN"/>
    <property type="match status" value="1"/>
</dbReference>
<dbReference type="AlphaFoldDB" id="A0A6J3M8V4"/>
<dbReference type="Pfam" id="PF00730">
    <property type="entry name" value="HhH-GPD"/>
    <property type="match status" value="1"/>
</dbReference>
<evidence type="ECO:0000256" key="2">
    <source>
        <dbReference type="ARBA" id="ARBA00023242"/>
    </source>
</evidence>
<dbReference type="PANTHER" id="PTHR15074">
    <property type="entry name" value="METHYL-CPG-BINDING PROTEIN"/>
    <property type="match status" value="1"/>
</dbReference>
<sequence>MSANPVPSILEDKFGIVQERLWQEPFWLIIAVVFLNQTTGRAAMPVFWALKARYITIENIANADVTELRTMIEHLGLGNQRSKRIVEIAKVWLTNPPTRSRRYRTLHYPSPGDGKSMKSADILEDDVEITPGALELGHMPGCKQYAYDSWRIFCRDVLRGVADDYRGLNAKDFENFEPEWKRVVPLDKELRACLRWMWLREGYIWDPLTGEKRFATSEEMAQAIRGQMEIEDPQERKFARQAVENSAADAGKYHREVTDVGNDADPVTETLAQ</sequence>
<reference evidence="6" key="2">
    <citation type="submission" date="2020-04" db="EMBL/GenBank/DDBJ databases">
        <authorList>
            <consortium name="NCBI Genome Project"/>
        </authorList>
    </citation>
    <scope>NUCLEOTIDE SEQUENCE</scope>
    <source>
        <strain evidence="6">CBS 342.82</strain>
    </source>
</reference>
<dbReference type="OrthoDB" id="10265068at2759"/>
<feature type="region of interest" description="Disordered" evidence="3">
    <location>
        <begin position="240"/>
        <end position="273"/>
    </location>
</feature>
<keyword evidence="5" id="KW-1185">Reference proteome</keyword>
<keyword evidence="2" id="KW-0539">Nucleus</keyword>
<evidence type="ECO:0000256" key="1">
    <source>
        <dbReference type="ARBA" id="ARBA00004123"/>
    </source>
</evidence>
<reference evidence="6" key="3">
    <citation type="submission" date="2025-08" db="UniProtKB">
        <authorList>
            <consortium name="RefSeq"/>
        </authorList>
    </citation>
    <scope>IDENTIFICATION</scope>
    <source>
        <strain evidence="6">CBS 342.82</strain>
    </source>
</reference>
<dbReference type="InterPro" id="IPR003265">
    <property type="entry name" value="HhH-GPD_domain"/>
</dbReference>
<proteinExistence type="predicted"/>
<evidence type="ECO:0000313" key="6">
    <source>
        <dbReference type="RefSeq" id="XP_033461344.1"/>
    </source>
</evidence>
<dbReference type="Gene3D" id="1.10.340.30">
    <property type="entry name" value="Hypothetical protein, domain 2"/>
    <property type="match status" value="1"/>
</dbReference>
<dbReference type="InterPro" id="IPR011257">
    <property type="entry name" value="DNA_glycosylase"/>
</dbReference>
<accession>A0A6J3M8V4</accession>
<protein>
    <submittedName>
        <fullName evidence="6">DNA glycosylase</fullName>
    </submittedName>
</protein>